<evidence type="ECO:0000313" key="1">
    <source>
        <dbReference type="EMBL" id="NJB67037.1"/>
    </source>
</evidence>
<dbReference type="Proteomes" id="UP000580856">
    <property type="component" value="Unassembled WGS sequence"/>
</dbReference>
<dbReference type="EMBL" id="JAATJA010000001">
    <property type="protein sequence ID" value="NJB67037.1"/>
    <property type="molecule type" value="Genomic_DNA"/>
</dbReference>
<comment type="caution">
    <text evidence="1">The sequence shown here is derived from an EMBL/GenBank/DDBJ whole genome shotgun (WGS) entry which is preliminary data.</text>
</comment>
<name>A0A846QJ11_9BACT</name>
<dbReference type="RefSeq" id="WP_167940126.1">
    <property type="nucleotide sequence ID" value="NZ_JAATJA010000001.1"/>
</dbReference>
<protein>
    <recommendedName>
        <fullName evidence="3">DUF4340 domain-containing protein</fullName>
    </recommendedName>
</protein>
<organism evidence="1 2">
    <name type="scientific">Desulfobaculum xiamenense</name>
    <dbReference type="NCBI Taxonomy" id="995050"/>
    <lineage>
        <taxon>Bacteria</taxon>
        <taxon>Pseudomonadati</taxon>
        <taxon>Thermodesulfobacteriota</taxon>
        <taxon>Desulfovibrionia</taxon>
        <taxon>Desulfovibrionales</taxon>
        <taxon>Desulfovibrionaceae</taxon>
        <taxon>Desulfobaculum</taxon>
    </lineage>
</organism>
<evidence type="ECO:0000313" key="2">
    <source>
        <dbReference type="Proteomes" id="UP000580856"/>
    </source>
</evidence>
<gene>
    <name evidence="1" type="ORF">GGQ74_000677</name>
</gene>
<accession>A0A846QJ11</accession>
<dbReference type="AlphaFoldDB" id="A0A846QJ11"/>
<evidence type="ECO:0008006" key="3">
    <source>
        <dbReference type="Google" id="ProtNLM"/>
    </source>
</evidence>
<reference evidence="1 2" key="1">
    <citation type="submission" date="2020-03" db="EMBL/GenBank/DDBJ databases">
        <title>Genomic Encyclopedia of Type Strains, Phase IV (KMG-IV): sequencing the most valuable type-strain genomes for metagenomic binning, comparative biology and taxonomic classification.</title>
        <authorList>
            <person name="Goeker M."/>
        </authorList>
    </citation>
    <scope>NUCLEOTIDE SEQUENCE [LARGE SCALE GENOMIC DNA]</scope>
    <source>
        <strain evidence="1 2">DSM 24233</strain>
    </source>
</reference>
<proteinExistence type="predicted"/>
<keyword evidence="2" id="KW-1185">Reference proteome</keyword>
<sequence>MLERAWPPVRPNAVNGIAIQNETGAYVLTRVGGTWTVSVPDVAEPLPAASDRVQAFADALLSACPGRKESLGELDSSFAVDAPLAHISLDGAHRAAVVRSDVSGLCLLYGGHVYAFPDWRAEMFQRPAAWFRDSRLLDFSVDDVRRIEVSPLAGETWSARRVGDGFEFLTPARFVGVHVLGSAMEQFLLGVSAMRQGAVVAESVPGDTPPDMAVSLETGRDGRMRLEVHLSEEGGPVVRSSRLPLWFELDRDGLRKLDLNAFLLVDRRVADFAPGMVRVVRLFRGERAFGAKRAGNGWVDASGAWKHAGIDMLLWRLTSLQYEYGPERLPGTAVPALSVELLLEGAGSMLELDFYRDPALPHGQCWVRLSRGEDFFPVNDRVLNDLEGLLPASAQRGEAS</sequence>